<dbReference type="Gene3D" id="1.10.10.60">
    <property type="entry name" value="Homeodomain-like"/>
    <property type="match status" value="1"/>
</dbReference>
<proteinExistence type="predicted"/>
<name>A0A0L8G516_OCTBM</name>
<dbReference type="EMBL" id="KQ424055">
    <property type="protein sequence ID" value="KOF71660.1"/>
    <property type="molecule type" value="Genomic_DNA"/>
</dbReference>
<sequence>MCAKVNNKKSKRKTYTISQKLEVLNHKKKNPLATQEELKKKFKMSIGVINSILKTNPNTSKKKKRSLRKEEFSNSECYKSYPRSTLSGFRKKRSNFHTVTNEILKITSLKIADCLQIKDFKASQT</sequence>
<evidence type="ECO:0000313" key="1">
    <source>
        <dbReference type="EMBL" id="KOF71660.1"/>
    </source>
</evidence>
<reference evidence="1" key="1">
    <citation type="submission" date="2015-07" db="EMBL/GenBank/DDBJ databases">
        <title>MeaNS - Measles Nucleotide Surveillance Program.</title>
        <authorList>
            <person name="Tran T."/>
            <person name="Druce J."/>
        </authorList>
    </citation>
    <scope>NUCLEOTIDE SEQUENCE</scope>
    <source>
        <strain evidence="1">UCB-OBI-ISO-001</strain>
        <tissue evidence="1">Gonad</tissue>
    </source>
</reference>
<organism evidence="1">
    <name type="scientific">Octopus bimaculoides</name>
    <name type="common">California two-spotted octopus</name>
    <dbReference type="NCBI Taxonomy" id="37653"/>
    <lineage>
        <taxon>Eukaryota</taxon>
        <taxon>Metazoa</taxon>
        <taxon>Spiralia</taxon>
        <taxon>Lophotrochozoa</taxon>
        <taxon>Mollusca</taxon>
        <taxon>Cephalopoda</taxon>
        <taxon>Coleoidea</taxon>
        <taxon>Octopodiformes</taxon>
        <taxon>Octopoda</taxon>
        <taxon>Incirrata</taxon>
        <taxon>Octopodidae</taxon>
        <taxon>Octopus</taxon>
    </lineage>
</organism>
<gene>
    <name evidence="1" type="ORF">OCBIM_22000677mg</name>
</gene>
<accession>A0A0L8G516</accession>
<protein>
    <submittedName>
        <fullName evidence="1">Uncharacterized protein</fullName>
    </submittedName>
</protein>
<dbReference type="AlphaFoldDB" id="A0A0L8G516"/>